<keyword evidence="4" id="KW-0813">Transport</keyword>
<dbReference type="GO" id="GO:0016020">
    <property type="term" value="C:membrane"/>
    <property type="evidence" value="ECO:0007669"/>
    <property type="project" value="InterPro"/>
</dbReference>
<evidence type="ECO:0000256" key="4">
    <source>
        <dbReference type="ARBA" id="ARBA00023065"/>
    </source>
</evidence>
<dbReference type="Pfam" id="PF13583">
    <property type="entry name" value="Reprolysin_4"/>
    <property type="match status" value="1"/>
</dbReference>
<keyword evidence="2" id="KW-0677">Repeat</keyword>
<dbReference type="AlphaFoldDB" id="A0A0A2WK42"/>
<evidence type="ECO:0000256" key="5">
    <source>
        <dbReference type="SAM" id="MobiDB-lite"/>
    </source>
</evidence>
<dbReference type="SUPFAM" id="SSF55486">
    <property type="entry name" value="Metalloproteases ('zincins'), catalytic domain"/>
    <property type="match status" value="1"/>
</dbReference>
<dbReference type="PANTHER" id="PTHR11878:SF65">
    <property type="entry name" value="NA_CA-EXCHANGE PROTEIN, ISOFORM G"/>
    <property type="match status" value="1"/>
</dbReference>
<dbReference type="eggNOG" id="COG1566">
    <property type="taxonomic scope" value="Bacteria"/>
</dbReference>
<proteinExistence type="predicted"/>
<sequence length="898" mass="95954">MALRSKTSLWLALGLCACVAVVWGLHESPSEALVRRSANVASQPAVPALQLHGAFDVVGTAHPIALNAAMARAAMRDGTLRVTLPDGTAYPVKMSRQETDAFGQWSVIGQVDTPVGAQSAVLTFGGDAVFGTLPMPNGRMLRVVTNHGVVEGSLDGGLIPPGHGLMSDIAPRPKDDIVAMKAKAAARRDLQRRATPAASQRMPVGGGLPTSTPIAQTTDASLRTEAAGALPLVTITVIASYSDDLIALRGSEAAVQTEMSNLLAAANQAHIDSGTRVRLSLVRKVKLTVPSTMDNYDVLVQMTGDFVGGVDLETVRDESSADLVTFVRPYRNEFSNCGIAWVGGAGNHALEAEAPYGFSVVNVGPCGAHVMAHEIGHNLGSAHDRETDWIDGEYPHASYPYAFGYRRLTAPKFATIMAYTYADEPWIGRFSDPNSSACGAPCGIAKLSDNVRAFDKMAPAIADFRTTPARMTVSDSEAWEGDPDILPSNLRFPVRLNAYAMDAAVPFEARVIGGTATPGVDFVAGDPVASGTVPWGYRNETFGLIQILPDTEIEGDETIIVRITAPGGYPIIKDTAVLTIRDDDPRPHIRGRILVPPEDGCYIQATYYGINGPRDGKRDFAPAWPDCSFDFAVAPGANFELRQNFGVTGVPTAGRRFLPTVVNDVYEDRYLAIPAPQPLQVALTMVPSDPWIGTPTTLTRSIETLMGRTISETIMTPTYGASWTRSVYPGATLEVQVEAQSTSYRPWYFVFHDVWQDTGAMPLMRNAGTIVVRGGQPWPEGPAGRKTKVPVQIAYVSKFSDTSVQLGSVNVNWRTVDGTAKAGKDYTAASGTVTLTGSVPSAIVWVEINGNDVTDKARSFDVVIDPISPYQITNPSTRVTIADDDHRTGGPGQKTAAP</sequence>
<dbReference type="PROSITE" id="PS51257">
    <property type="entry name" value="PROKAR_LIPOPROTEIN"/>
    <property type="match status" value="1"/>
</dbReference>
<evidence type="ECO:0000259" key="6">
    <source>
        <dbReference type="Pfam" id="PF03160"/>
    </source>
</evidence>
<dbReference type="GO" id="GO:0007154">
    <property type="term" value="P:cell communication"/>
    <property type="evidence" value="ECO:0007669"/>
    <property type="project" value="InterPro"/>
</dbReference>
<dbReference type="GO" id="GO:0030001">
    <property type="term" value="P:metal ion transport"/>
    <property type="evidence" value="ECO:0007669"/>
    <property type="project" value="TreeGrafter"/>
</dbReference>
<evidence type="ECO:0000313" key="8">
    <source>
        <dbReference type="Proteomes" id="UP000030518"/>
    </source>
</evidence>
<keyword evidence="1" id="KW-0732">Signal</keyword>
<feature type="domain" description="Calx-beta" evidence="6">
    <location>
        <begin position="492"/>
        <end position="583"/>
    </location>
</feature>
<dbReference type="OrthoDB" id="1114329at2"/>
<dbReference type="Proteomes" id="UP000030518">
    <property type="component" value="Unassembled WGS sequence"/>
</dbReference>
<reference evidence="7 8" key="1">
    <citation type="submission" date="2014-09" db="EMBL/GenBank/DDBJ databases">
        <title>Genome sequences of Lysobacter dokdonensis DS-58.</title>
        <authorList>
            <person name="Kim J.F."/>
            <person name="Kwak M.-J."/>
        </authorList>
    </citation>
    <scope>NUCLEOTIDE SEQUENCE [LARGE SCALE GENOMIC DNA]</scope>
    <source>
        <strain evidence="7 8">DS-58</strain>
    </source>
</reference>
<keyword evidence="8" id="KW-1185">Reference proteome</keyword>
<dbReference type="STRING" id="1300345.LF41_649"/>
<evidence type="ECO:0000256" key="1">
    <source>
        <dbReference type="ARBA" id="ARBA00022729"/>
    </source>
</evidence>
<keyword evidence="4" id="KW-0406">Ion transport</keyword>
<dbReference type="EMBL" id="JRKJ01000018">
    <property type="protein sequence ID" value="KGQ18620.1"/>
    <property type="molecule type" value="Genomic_DNA"/>
</dbReference>
<dbReference type="Gene3D" id="2.60.40.2030">
    <property type="match status" value="2"/>
</dbReference>
<dbReference type="InterPro" id="IPR051171">
    <property type="entry name" value="CaCA"/>
</dbReference>
<dbReference type="InterPro" id="IPR038081">
    <property type="entry name" value="CalX-like_sf"/>
</dbReference>
<dbReference type="Gene3D" id="3.40.390.10">
    <property type="entry name" value="Collagenase (Catalytic Domain)"/>
    <property type="match status" value="1"/>
</dbReference>
<gene>
    <name evidence="7" type="ORF">LF41_649</name>
</gene>
<dbReference type="GO" id="GO:0008237">
    <property type="term" value="F:metallopeptidase activity"/>
    <property type="evidence" value="ECO:0007669"/>
    <property type="project" value="InterPro"/>
</dbReference>
<protein>
    <submittedName>
        <fullName evidence="7">Putative secreted protein</fullName>
    </submittedName>
</protein>
<keyword evidence="3" id="KW-0106">Calcium</keyword>
<dbReference type="Pfam" id="PF03160">
    <property type="entry name" value="Calx-beta"/>
    <property type="match status" value="2"/>
</dbReference>
<dbReference type="InterPro" id="IPR003644">
    <property type="entry name" value="Calx_beta"/>
</dbReference>
<evidence type="ECO:0000313" key="7">
    <source>
        <dbReference type="EMBL" id="KGQ18620.1"/>
    </source>
</evidence>
<dbReference type="RefSeq" id="WP_036169942.1">
    <property type="nucleotide sequence ID" value="NZ_JRKJ01000018.1"/>
</dbReference>
<organism evidence="7 8">
    <name type="scientific">Lysobacter dokdonensis DS-58</name>
    <dbReference type="NCBI Taxonomy" id="1300345"/>
    <lineage>
        <taxon>Bacteria</taxon>
        <taxon>Pseudomonadati</taxon>
        <taxon>Pseudomonadota</taxon>
        <taxon>Gammaproteobacteria</taxon>
        <taxon>Lysobacterales</taxon>
        <taxon>Lysobacteraceae</taxon>
        <taxon>Noviluteimonas</taxon>
    </lineage>
</organism>
<evidence type="ECO:0000256" key="3">
    <source>
        <dbReference type="ARBA" id="ARBA00022837"/>
    </source>
</evidence>
<dbReference type="InterPro" id="IPR024079">
    <property type="entry name" value="MetalloPept_cat_dom_sf"/>
</dbReference>
<dbReference type="PATRIC" id="fig|1300345.3.peg.2313"/>
<evidence type="ECO:0000256" key="2">
    <source>
        <dbReference type="ARBA" id="ARBA00022737"/>
    </source>
</evidence>
<dbReference type="PANTHER" id="PTHR11878">
    <property type="entry name" value="SODIUM/CALCIUM EXCHANGER"/>
    <property type="match status" value="1"/>
</dbReference>
<name>A0A0A2WK42_9GAMM</name>
<accession>A0A0A2WK42</accession>
<feature type="domain" description="Calx-beta" evidence="6">
    <location>
        <begin position="807"/>
        <end position="885"/>
    </location>
</feature>
<dbReference type="SUPFAM" id="SSF141072">
    <property type="entry name" value="CalX-like"/>
    <property type="match status" value="2"/>
</dbReference>
<feature type="region of interest" description="Disordered" evidence="5">
    <location>
        <begin position="191"/>
        <end position="210"/>
    </location>
</feature>
<comment type="caution">
    <text evidence="7">The sequence shown here is derived from an EMBL/GenBank/DDBJ whole genome shotgun (WGS) entry which is preliminary data.</text>
</comment>